<name>A0A4R3NWW4_9HYPH</name>
<evidence type="ECO:0000313" key="2">
    <source>
        <dbReference type="Proteomes" id="UP000295097"/>
    </source>
</evidence>
<proteinExistence type="predicted"/>
<accession>A0A4R3NWW4</accession>
<dbReference type="EMBL" id="SMAR01000019">
    <property type="protein sequence ID" value="TCT37279.1"/>
    <property type="molecule type" value="Genomic_DNA"/>
</dbReference>
<dbReference type="Proteomes" id="UP000295097">
    <property type="component" value="Unassembled WGS sequence"/>
</dbReference>
<evidence type="ECO:0000313" key="1">
    <source>
        <dbReference type="EMBL" id="TCT37279.1"/>
    </source>
</evidence>
<protein>
    <submittedName>
        <fullName evidence="1">Uncharacterized protein</fullName>
    </submittedName>
</protein>
<comment type="caution">
    <text evidence="1">The sequence shown here is derived from an EMBL/GenBank/DDBJ whole genome shotgun (WGS) entry which is preliminary data.</text>
</comment>
<gene>
    <name evidence="1" type="ORF">EDC90_101916</name>
</gene>
<reference evidence="1 2" key="1">
    <citation type="submission" date="2019-03" db="EMBL/GenBank/DDBJ databases">
        <title>Freshwater and sediment microbial communities from various areas in North America, analyzing microbe dynamics in response to fracking.</title>
        <authorList>
            <person name="Lamendella R."/>
        </authorList>
    </citation>
    <scope>NUCLEOTIDE SEQUENCE [LARGE SCALE GENOMIC DNA]</scope>
    <source>
        <strain evidence="1 2">175.2</strain>
    </source>
</reference>
<organism evidence="1 2">
    <name type="scientific">Martelella mediterranea</name>
    <dbReference type="NCBI Taxonomy" id="293089"/>
    <lineage>
        <taxon>Bacteria</taxon>
        <taxon>Pseudomonadati</taxon>
        <taxon>Pseudomonadota</taxon>
        <taxon>Alphaproteobacteria</taxon>
        <taxon>Hyphomicrobiales</taxon>
        <taxon>Aurantimonadaceae</taxon>
        <taxon>Martelella</taxon>
    </lineage>
</organism>
<sequence>MPSNSSDNRPSHAETPRRTLNHFIVRLECRAWPYDYPPCELLIEAVDENDALGKAIEYDRWANILSISYSNENSM</sequence>
<keyword evidence="2" id="KW-1185">Reference proteome</keyword>
<dbReference type="AlphaFoldDB" id="A0A4R3NWW4"/>